<dbReference type="PANTHER" id="PTHR12413">
    <property type="entry name" value="DOLICHYL GLYCOSYLTRANSFERASE"/>
    <property type="match status" value="1"/>
</dbReference>
<feature type="transmembrane region" description="Helical" evidence="10">
    <location>
        <begin position="189"/>
        <end position="208"/>
    </location>
</feature>
<feature type="transmembrane region" description="Helical" evidence="10">
    <location>
        <begin position="408"/>
        <end position="425"/>
    </location>
</feature>
<evidence type="ECO:0000256" key="4">
    <source>
        <dbReference type="ARBA" id="ARBA00022676"/>
    </source>
</evidence>
<evidence type="ECO:0000256" key="8">
    <source>
        <dbReference type="ARBA" id="ARBA00022989"/>
    </source>
</evidence>
<evidence type="ECO:0000256" key="6">
    <source>
        <dbReference type="ARBA" id="ARBA00022692"/>
    </source>
</evidence>
<feature type="transmembrane region" description="Helical" evidence="10">
    <location>
        <begin position="455"/>
        <end position="472"/>
    </location>
</feature>
<feature type="transmembrane region" description="Helical" evidence="10">
    <location>
        <begin position="252"/>
        <end position="272"/>
    </location>
</feature>
<evidence type="ECO:0000256" key="1">
    <source>
        <dbReference type="ARBA" id="ARBA00004477"/>
    </source>
</evidence>
<comment type="similarity">
    <text evidence="3 10">Belongs to the ALG6/ALG8 glucosyltransferase family.</text>
</comment>
<evidence type="ECO:0000256" key="9">
    <source>
        <dbReference type="ARBA" id="ARBA00023136"/>
    </source>
</evidence>
<protein>
    <recommendedName>
        <fullName evidence="10">Alpha-1,3-glucosyltransferase</fullName>
        <ecNumber evidence="10">2.4.1.-</ecNumber>
    </recommendedName>
</protein>
<dbReference type="Pfam" id="PF03155">
    <property type="entry name" value="Alg6_Alg8"/>
    <property type="match status" value="2"/>
</dbReference>
<evidence type="ECO:0000256" key="3">
    <source>
        <dbReference type="ARBA" id="ARBA00008715"/>
    </source>
</evidence>
<reference evidence="12" key="1">
    <citation type="submission" date="2023-08" db="EMBL/GenBank/DDBJ databases">
        <title>Black Yeasts Isolated from many extreme environments.</title>
        <authorList>
            <person name="Coleine C."/>
            <person name="Stajich J.E."/>
            <person name="Selbmann L."/>
        </authorList>
    </citation>
    <scope>NUCLEOTIDE SEQUENCE</scope>
    <source>
        <strain evidence="12">CCFEE 5401</strain>
    </source>
</reference>
<keyword evidence="4 10" id="KW-0328">Glycosyltransferase</keyword>
<dbReference type="PANTHER" id="PTHR12413:SF1">
    <property type="entry name" value="DOLICHYL PYROPHOSPHATE MAN9GLCNAC2 ALPHA-1,3-GLUCOSYLTRANSFERASE"/>
    <property type="match status" value="1"/>
</dbReference>
<dbReference type="EMBL" id="JAVRRL010000004">
    <property type="protein sequence ID" value="KAK5117726.1"/>
    <property type="molecule type" value="Genomic_DNA"/>
</dbReference>
<evidence type="ECO:0000256" key="7">
    <source>
        <dbReference type="ARBA" id="ARBA00022824"/>
    </source>
</evidence>
<feature type="transmembrane region" description="Helical" evidence="10">
    <location>
        <begin position="53"/>
        <end position="75"/>
    </location>
</feature>
<keyword evidence="6 10" id="KW-0812">Transmembrane</keyword>
<feature type="transmembrane region" description="Helical" evidence="10">
    <location>
        <begin position="156"/>
        <end position="177"/>
    </location>
</feature>
<sequence>MSTASHRPRKKRTPEGPTSNGATTINPSTKTETPSFPLSAFLWPAKGTNTPRWILLPLILLVTFLFRWSTALWPYSGMNKPPMHGDFEAQRHWMEITINLPVSHWYFHELQWWGLDYPPLTAYHSWVVGQVGWWLCEPEWFRLYLSRGLDDPGLKVFMRASVVVSEFLVYVPAVMVCVRQLGRLYGVNLWESSIALAAVMMQPATMLIDHGHFQYNTVMLGFMVATIASMLAGRPLWSCVLFVAALGFKQMALFYAPAVAAYLAGTCVFLRIQPLKFVGIATTTIASFALLFLPLLLGTAYDVYRNVQLPSDAMLPPLLSSIPFTISEKSFYYPFVVQLAQAIHRIFPFSRGLFEDKVANIWCAIHSSGIHKLHQYDSALLSRAALGLTLSSIAPPCALLFFFSRREVILPAFAACAWGFFLCSYQVHEKNVLLPLLPMTLLLAGRGGMKDSTRAWVGYANLLACWTMFPLLKRDELRLPYFVLSGLWAYLLGLPPVSMSAYLTTSRDGGLDILSKVLHVSTYAAMVGWHFVEAFKAPPEGRPDLWVVANVFLGAAGFGFCYLWCLWQSVKASGLLQNKGEVARKVE</sequence>
<dbReference type="Proteomes" id="UP001310890">
    <property type="component" value="Unassembled WGS sequence"/>
</dbReference>
<dbReference type="AlphaFoldDB" id="A0AAN7TPF9"/>
<dbReference type="GO" id="GO:0005789">
    <property type="term" value="C:endoplasmic reticulum membrane"/>
    <property type="evidence" value="ECO:0007669"/>
    <property type="project" value="UniProtKB-SubCell"/>
</dbReference>
<feature type="transmembrane region" description="Helical" evidence="10">
    <location>
        <begin position="278"/>
        <end position="304"/>
    </location>
</feature>
<feature type="transmembrane region" description="Helical" evidence="10">
    <location>
        <begin position="479"/>
        <end position="497"/>
    </location>
</feature>
<comment type="pathway">
    <text evidence="2 10">Protein modification; protein glycosylation.</text>
</comment>
<feature type="transmembrane region" description="Helical" evidence="10">
    <location>
        <begin position="220"/>
        <end position="245"/>
    </location>
</feature>
<dbReference type="GO" id="GO:0042281">
    <property type="term" value="F:dolichyl pyrophosphate Man9GlcNAc2 alpha-1,3-glucosyltransferase activity"/>
    <property type="evidence" value="ECO:0007669"/>
    <property type="project" value="TreeGrafter"/>
</dbReference>
<feature type="transmembrane region" description="Helical" evidence="10">
    <location>
        <begin position="545"/>
        <end position="567"/>
    </location>
</feature>
<gene>
    <name evidence="12" type="ORF">LTR62_005150</name>
</gene>
<evidence type="ECO:0000256" key="11">
    <source>
        <dbReference type="SAM" id="MobiDB-lite"/>
    </source>
</evidence>
<dbReference type="EC" id="2.4.1.-" evidence="10"/>
<evidence type="ECO:0000313" key="13">
    <source>
        <dbReference type="Proteomes" id="UP001310890"/>
    </source>
</evidence>
<evidence type="ECO:0000256" key="5">
    <source>
        <dbReference type="ARBA" id="ARBA00022679"/>
    </source>
</evidence>
<feature type="transmembrane region" description="Helical" evidence="10">
    <location>
        <begin position="380"/>
        <end position="402"/>
    </location>
</feature>
<feature type="region of interest" description="Disordered" evidence="11">
    <location>
        <begin position="1"/>
        <end position="33"/>
    </location>
</feature>
<evidence type="ECO:0000256" key="2">
    <source>
        <dbReference type="ARBA" id="ARBA00004922"/>
    </source>
</evidence>
<proteinExistence type="inferred from homology"/>
<feature type="transmembrane region" description="Helical" evidence="10">
    <location>
        <begin position="432"/>
        <end position="449"/>
    </location>
</feature>
<dbReference type="InterPro" id="IPR004856">
    <property type="entry name" value="Glyco_trans_ALG6/ALG8"/>
</dbReference>
<evidence type="ECO:0000256" key="10">
    <source>
        <dbReference type="RuleBase" id="RU363110"/>
    </source>
</evidence>
<keyword evidence="9 10" id="KW-0472">Membrane</keyword>
<name>A0AAN7TPF9_9PEZI</name>
<feature type="compositionally biased region" description="Polar residues" evidence="11">
    <location>
        <begin position="16"/>
        <end position="33"/>
    </location>
</feature>
<evidence type="ECO:0000313" key="12">
    <source>
        <dbReference type="EMBL" id="KAK5117726.1"/>
    </source>
</evidence>
<keyword evidence="8 10" id="KW-1133">Transmembrane helix</keyword>
<comment type="subcellular location">
    <subcellularLocation>
        <location evidence="1 10">Endoplasmic reticulum membrane</location>
        <topology evidence="1 10">Multi-pass membrane protein</topology>
    </subcellularLocation>
</comment>
<keyword evidence="7 10" id="KW-0256">Endoplasmic reticulum</keyword>
<feature type="compositionally biased region" description="Basic residues" evidence="11">
    <location>
        <begin position="1"/>
        <end position="12"/>
    </location>
</feature>
<organism evidence="12 13">
    <name type="scientific">Meristemomyces frigidus</name>
    <dbReference type="NCBI Taxonomy" id="1508187"/>
    <lineage>
        <taxon>Eukaryota</taxon>
        <taxon>Fungi</taxon>
        <taxon>Dikarya</taxon>
        <taxon>Ascomycota</taxon>
        <taxon>Pezizomycotina</taxon>
        <taxon>Dothideomycetes</taxon>
        <taxon>Dothideomycetidae</taxon>
        <taxon>Mycosphaerellales</taxon>
        <taxon>Teratosphaeriaceae</taxon>
        <taxon>Meristemomyces</taxon>
    </lineage>
</organism>
<keyword evidence="5 10" id="KW-0808">Transferase</keyword>
<accession>A0AAN7TPF9</accession>
<comment type="caution">
    <text evidence="12">The sequence shown here is derived from an EMBL/GenBank/DDBJ whole genome shotgun (WGS) entry which is preliminary data.</text>
</comment>